<sequence>MTHQAALSQKNFFKPVLTPRKLALLMQKCPDSLSPGDLHCQICHHKSSMEWSLPPFPELSLPLAGNPFIHSSLPPPIVSDPTIYWDGYGNPMVPVAYCPFDSSAGYDTYLPTKAQACSDVTSPSGAS</sequence>
<comment type="caution">
    <text evidence="1">The sequence shown here is derived from an EMBL/GenBank/DDBJ whole genome shotgun (WGS) entry which is preliminary data.</text>
</comment>
<dbReference type="Proteomes" id="UP000037035">
    <property type="component" value="Unassembled WGS sequence"/>
</dbReference>
<dbReference type="AlphaFoldDB" id="A0A0L6UTS2"/>
<dbReference type="VEuPathDB" id="FungiDB:VP01_3759g3"/>
<evidence type="ECO:0000313" key="2">
    <source>
        <dbReference type="Proteomes" id="UP000037035"/>
    </source>
</evidence>
<name>A0A0L6UTS2_9BASI</name>
<gene>
    <name evidence="1" type="ORF">VP01_3759g3</name>
</gene>
<proteinExistence type="predicted"/>
<organism evidence="1 2">
    <name type="scientific">Puccinia sorghi</name>
    <dbReference type="NCBI Taxonomy" id="27349"/>
    <lineage>
        <taxon>Eukaryota</taxon>
        <taxon>Fungi</taxon>
        <taxon>Dikarya</taxon>
        <taxon>Basidiomycota</taxon>
        <taxon>Pucciniomycotina</taxon>
        <taxon>Pucciniomycetes</taxon>
        <taxon>Pucciniales</taxon>
        <taxon>Pucciniaceae</taxon>
        <taxon>Puccinia</taxon>
    </lineage>
</organism>
<keyword evidence="2" id="KW-1185">Reference proteome</keyword>
<accession>A0A0L6UTS2</accession>
<dbReference type="STRING" id="27349.A0A0L6UTS2"/>
<dbReference type="EMBL" id="LAVV01008789">
    <property type="protein sequence ID" value="KNZ51936.1"/>
    <property type="molecule type" value="Genomic_DNA"/>
</dbReference>
<reference evidence="1 2" key="1">
    <citation type="submission" date="2015-08" db="EMBL/GenBank/DDBJ databases">
        <title>Next Generation Sequencing and Analysis of the Genome of Puccinia sorghi L Schw, the Causal Agent of Maize Common Rust.</title>
        <authorList>
            <person name="Rochi L."/>
            <person name="Burguener G."/>
            <person name="Darino M."/>
            <person name="Turjanski A."/>
            <person name="Kreff E."/>
            <person name="Dieguez M.J."/>
            <person name="Sacco F."/>
        </authorList>
    </citation>
    <scope>NUCLEOTIDE SEQUENCE [LARGE SCALE GENOMIC DNA]</scope>
    <source>
        <strain evidence="1 2">RO10H11247</strain>
    </source>
</reference>
<protein>
    <submittedName>
        <fullName evidence="1">Uncharacterized protein</fullName>
    </submittedName>
</protein>
<evidence type="ECO:0000313" key="1">
    <source>
        <dbReference type="EMBL" id="KNZ51936.1"/>
    </source>
</evidence>